<accession>A0A1W1UH55</accession>
<sequence>MVRSERRGLPSTPGEWHVYTDGSTRHERRRTFSGWAARAVQPETQQVRQVSGARPGGTSLEAETEAVLMGLRLVPGGAAARLYSDLELALLLQILRGAEGAAAWTHLRDLWVHSIARNSNRHHQDMHHVARTAEVEAREQRSAPEGAALANAVLAVQAVAQVNPVDTALSLQGPEHLPGFALPLQVALRGVTFQLTLSRQVQATLTLELSQVRGTGRTQEEALRAAVERGLRPLARGGLVALMVREPWTQAARQATGELGVVRVVPLEESDAGEASP</sequence>
<dbReference type="OrthoDB" id="64056at2"/>
<protein>
    <submittedName>
        <fullName evidence="1">Uncharacterized protein</fullName>
    </submittedName>
</protein>
<dbReference type="InterPro" id="IPR012337">
    <property type="entry name" value="RNaseH-like_sf"/>
</dbReference>
<dbReference type="Gene3D" id="3.30.420.10">
    <property type="entry name" value="Ribonuclease H-like superfamily/Ribonuclease H"/>
    <property type="match status" value="1"/>
</dbReference>
<dbReference type="SUPFAM" id="SSF53098">
    <property type="entry name" value="Ribonuclease H-like"/>
    <property type="match status" value="1"/>
</dbReference>
<dbReference type="EMBL" id="FWWU01000004">
    <property type="protein sequence ID" value="SMB80104.1"/>
    <property type="molecule type" value="Genomic_DNA"/>
</dbReference>
<dbReference type="AlphaFoldDB" id="A0A1W1UH55"/>
<dbReference type="GO" id="GO:0003676">
    <property type="term" value="F:nucleic acid binding"/>
    <property type="evidence" value="ECO:0007669"/>
    <property type="project" value="InterPro"/>
</dbReference>
<keyword evidence="2" id="KW-1185">Reference proteome</keyword>
<dbReference type="RefSeq" id="WP_084045638.1">
    <property type="nucleotide sequence ID" value="NZ_FWWU01000004.1"/>
</dbReference>
<dbReference type="Proteomes" id="UP000192582">
    <property type="component" value="Unassembled WGS sequence"/>
</dbReference>
<dbReference type="InterPro" id="IPR036397">
    <property type="entry name" value="RNaseH_sf"/>
</dbReference>
<reference evidence="1 2" key="1">
    <citation type="submission" date="2017-04" db="EMBL/GenBank/DDBJ databases">
        <authorList>
            <person name="Afonso C.L."/>
            <person name="Miller P.J."/>
            <person name="Scott M.A."/>
            <person name="Spackman E."/>
            <person name="Goraichik I."/>
            <person name="Dimitrov K.M."/>
            <person name="Suarez D.L."/>
            <person name="Swayne D.E."/>
        </authorList>
    </citation>
    <scope>NUCLEOTIDE SEQUENCE [LARGE SCALE GENOMIC DNA]</scope>
    <source>
        <strain evidence="1 2">KR-140</strain>
    </source>
</reference>
<name>A0A1W1UH55_9DEIO</name>
<organism evidence="1 2">
    <name type="scientific">Deinococcus hopiensis KR-140</name>
    <dbReference type="NCBI Taxonomy" id="695939"/>
    <lineage>
        <taxon>Bacteria</taxon>
        <taxon>Thermotogati</taxon>
        <taxon>Deinococcota</taxon>
        <taxon>Deinococci</taxon>
        <taxon>Deinococcales</taxon>
        <taxon>Deinococcaceae</taxon>
        <taxon>Deinococcus</taxon>
    </lineage>
</organism>
<gene>
    <name evidence="1" type="ORF">SAMN00790413_05415</name>
</gene>
<evidence type="ECO:0000313" key="1">
    <source>
        <dbReference type="EMBL" id="SMB80104.1"/>
    </source>
</evidence>
<evidence type="ECO:0000313" key="2">
    <source>
        <dbReference type="Proteomes" id="UP000192582"/>
    </source>
</evidence>
<proteinExistence type="predicted"/>